<comment type="caution">
    <text evidence="2">The sequence shown here is derived from an EMBL/GenBank/DDBJ whole genome shotgun (WGS) entry which is preliminary data.</text>
</comment>
<name>A0ABW3XSX4_9ACTN</name>
<dbReference type="RefSeq" id="WP_381330403.1">
    <property type="nucleotide sequence ID" value="NZ_JBHTMM010000086.1"/>
</dbReference>
<sequence>MLDPEERHRVVGRHPPQPHRPSRSVLVPASTPAASTPAASTPAAALGVGVGVGGLTPRTPHSQLHVRTYPQRIEVLRRGRLSRTGVPQGVGRA</sequence>
<gene>
    <name evidence="2" type="ORF">ACFQ5X_38465</name>
</gene>
<evidence type="ECO:0000313" key="3">
    <source>
        <dbReference type="Proteomes" id="UP001597058"/>
    </source>
</evidence>
<protein>
    <submittedName>
        <fullName evidence="2">Uncharacterized protein</fullName>
    </submittedName>
</protein>
<evidence type="ECO:0000313" key="2">
    <source>
        <dbReference type="EMBL" id="MFD1311674.1"/>
    </source>
</evidence>
<evidence type="ECO:0000256" key="1">
    <source>
        <dbReference type="SAM" id="MobiDB-lite"/>
    </source>
</evidence>
<reference evidence="3" key="1">
    <citation type="journal article" date="2019" name="Int. J. Syst. Evol. Microbiol.">
        <title>The Global Catalogue of Microorganisms (GCM) 10K type strain sequencing project: providing services to taxonomists for standard genome sequencing and annotation.</title>
        <authorList>
            <consortium name="The Broad Institute Genomics Platform"/>
            <consortium name="The Broad Institute Genome Sequencing Center for Infectious Disease"/>
            <person name="Wu L."/>
            <person name="Ma J."/>
        </authorList>
    </citation>
    <scope>NUCLEOTIDE SEQUENCE [LARGE SCALE GENOMIC DNA]</scope>
    <source>
        <strain evidence="3">CGMCC 4.7020</strain>
    </source>
</reference>
<keyword evidence="3" id="KW-1185">Reference proteome</keyword>
<dbReference type="Proteomes" id="UP001597058">
    <property type="component" value="Unassembled WGS sequence"/>
</dbReference>
<accession>A0ABW3XSX4</accession>
<feature type="compositionally biased region" description="Basic residues" evidence="1">
    <location>
        <begin position="10"/>
        <end position="22"/>
    </location>
</feature>
<feature type="compositionally biased region" description="Low complexity" evidence="1">
    <location>
        <begin position="28"/>
        <end position="40"/>
    </location>
</feature>
<organism evidence="2 3">
    <name type="scientific">Streptomyces kaempferi</name>
    <dbReference type="NCBI Taxonomy" id="333725"/>
    <lineage>
        <taxon>Bacteria</taxon>
        <taxon>Bacillati</taxon>
        <taxon>Actinomycetota</taxon>
        <taxon>Actinomycetes</taxon>
        <taxon>Kitasatosporales</taxon>
        <taxon>Streptomycetaceae</taxon>
        <taxon>Streptomyces</taxon>
    </lineage>
</organism>
<feature type="region of interest" description="Disordered" evidence="1">
    <location>
        <begin position="1"/>
        <end position="40"/>
    </location>
</feature>
<dbReference type="EMBL" id="JBHTMM010000086">
    <property type="protein sequence ID" value="MFD1311674.1"/>
    <property type="molecule type" value="Genomic_DNA"/>
</dbReference>
<proteinExistence type="predicted"/>